<proteinExistence type="predicted"/>
<dbReference type="EMBL" id="CAJNOQ010039292">
    <property type="protein sequence ID" value="CAF1615875.1"/>
    <property type="molecule type" value="Genomic_DNA"/>
</dbReference>
<name>A0A816BWW7_9BILA</name>
<dbReference type="EMBL" id="CAJOBC010106248">
    <property type="protein sequence ID" value="CAF4502485.1"/>
    <property type="molecule type" value="Genomic_DNA"/>
</dbReference>
<evidence type="ECO:0000313" key="1">
    <source>
        <dbReference type="EMBL" id="CAF1615875.1"/>
    </source>
</evidence>
<dbReference type="AlphaFoldDB" id="A0A816BWW7"/>
<protein>
    <recommendedName>
        <fullName evidence="4">Peptidase A2 domain-containing protein</fullName>
    </recommendedName>
</protein>
<accession>A0A816BWW7</accession>
<keyword evidence="3" id="KW-1185">Reference proteome</keyword>
<evidence type="ECO:0008006" key="4">
    <source>
        <dbReference type="Google" id="ProtNLM"/>
    </source>
</evidence>
<evidence type="ECO:0000313" key="3">
    <source>
        <dbReference type="Proteomes" id="UP000663829"/>
    </source>
</evidence>
<sequence length="161" mass="17419">MAAAKGVGSVFIWVNVRLRNKSSVCLQLSAKVDTGADALVISNKQCADLKLVCVGEGAYHDIGLTFKVYEGAEIEYMGRSAEIVVHGVVDLEKPLLGMSAICALQVSIDIVGQNLILLTPYLSVELLQETGGGFFSCEHISGIQTLSSNFGRYRSYHIDYE</sequence>
<dbReference type="Proteomes" id="UP000681722">
    <property type="component" value="Unassembled WGS sequence"/>
</dbReference>
<reference evidence="1" key="1">
    <citation type="submission" date="2021-02" db="EMBL/GenBank/DDBJ databases">
        <authorList>
            <person name="Nowell W R."/>
        </authorList>
    </citation>
    <scope>NUCLEOTIDE SEQUENCE</scope>
</reference>
<evidence type="ECO:0000313" key="2">
    <source>
        <dbReference type="EMBL" id="CAF4502485.1"/>
    </source>
</evidence>
<dbReference type="Proteomes" id="UP000663829">
    <property type="component" value="Unassembled WGS sequence"/>
</dbReference>
<organism evidence="1 3">
    <name type="scientific">Didymodactylos carnosus</name>
    <dbReference type="NCBI Taxonomy" id="1234261"/>
    <lineage>
        <taxon>Eukaryota</taxon>
        <taxon>Metazoa</taxon>
        <taxon>Spiralia</taxon>
        <taxon>Gnathifera</taxon>
        <taxon>Rotifera</taxon>
        <taxon>Eurotatoria</taxon>
        <taxon>Bdelloidea</taxon>
        <taxon>Philodinida</taxon>
        <taxon>Philodinidae</taxon>
        <taxon>Didymodactylos</taxon>
    </lineage>
</organism>
<comment type="caution">
    <text evidence="1">The sequence shown here is derived from an EMBL/GenBank/DDBJ whole genome shotgun (WGS) entry which is preliminary data.</text>
</comment>
<gene>
    <name evidence="1" type="ORF">GPM918_LOCUS43405</name>
    <name evidence="2" type="ORF">SRO942_LOCUS44894</name>
</gene>